<evidence type="ECO:0000256" key="5">
    <source>
        <dbReference type="ARBA" id="ARBA00022840"/>
    </source>
</evidence>
<organism evidence="7 8">
    <name type="scientific">Actinacidiphila alni</name>
    <dbReference type="NCBI Taxonomy" id="380248"/>
    <lineage>
        <taxon>Bacteria</taxon>
        <taxon>Bacillati</taxon>
        <taxon>Actinomycetota</taxon>
        <taxon>Actinomycetes</taxon>
        <taxon>Kitasatosporales</taxon>
        <taxon>Streptomycetaceae</taxon>
        <taxon>Actinacidiphila</taxon>
    </lineage>
</organism>
<evidence type="ECO:0000256" key="1">
    <source>
        <dbReference type="ARBA" id="ARBA00011066"/>
    </source>
</evidence>
<dbReference type="PANTHER" id="PTHR30409:SF1">
    <property type="entry name" value="CARBAMATE KINASE-RELATED"/>
    <property type="match status" value="1"/>
</dbReference>
<dbReference type="RefSeq" id="WP_093714986.1">
    <property type="nucleotide sequence ID" value="NZ_FONG01000011.1"/>
</dbReference>
<accession>A0A1I2HSW7</accession>
<dbReference type="EMBL" id="FONG01000011">
    <property type="protein sequence ID" value="SFF31816.1"/>
    <property type="molecule type" value="Genomic_DNA"/>
</dbReference>
<proteinExistence type="inferred from homology"/>
<comment type="similarity">
    <text evidence="1">Belongs to the carbamate kinase family.</text>
</comment>
<dbReference type="SUPFAM" id="SSF53633">
    <property type="entry name" value="Carbamate kinase-like"/>
    <property type="match status" value="1"/>
</dbReference>
<dbReference type="GO" id="GO:0005524">
    <property type="term" value="F:ATP binding"/>
    <property type="evidence" value="ECO:0007669"/>
    <property type="project" value="UniProtKB-KW"/>
</dbReference>
<keyword evidence="8" id="KW-1185">Reference proteome</keyword>
<name>A0A1I2HSW7_9ACTN</name>
<dbReference type="GO" id="GO:0005829">
    <property type="term" value="C:cytosol"/>
    <property type="evidence" value="ECO:0007669"/>
    <property type="project" value="TreeGrafter"/>
</dbReference>
<dbReference type="GO" id="GO:0019546">
    <property type="term" value="P:L-arginine deiminase pathway"/>
    <property type="evidence" value="ECO:0007669"/>
    <property type="project" value="TreeGrafter"/>
</dbReference>
<dbReference type="InterPro" id="IPR001048">
    <property type="entry name" value="Asp/Glu/Uridylate_kinase"/>
</dbReference>
<feature type="domain" description="Aspartate/glutamate/uridylate kinase" evidence="6">
    <location>
        <begin position="1"/>
        <end position="185"/>
    </location>
</feature>
<keyword evidence="2" id="KW-0808">Transferase</keyword>
<keyword evidence="5" id="KW-0067">ATP-binding</keyword>
<sequence>MRIVVSIDTDTFTEGDDIAVDLAAASLAELPQAGHEIVVVHGGPVETQAATGSRLVRALDALLAGRTVVALVTHAQVGAHDPLVHRPDRPLVRPQAVPEAQVVRELLADGTVVVCGGGIPVVRERGTARLRTVPVTVDPDRTAALLAVELDADILLFLTSATHLFAESGHGRPRPLLRLTPDELSGTRLPEAVIARAAVAADFVTRTGELAAVGPVDNALGILLGTTGTLIRPAPASLPAAD</sequence>
<protein>
    <submittedName>
        <fullName evidence="7">Carbamate kinase</fullName>
    </submittedName>
</protein>
<evidence type="ECO:0000256" key="2">
    <source>
        <dbReference type="ARBA" id="ARBA00022679"/>
    </source>
</evidence>
<dbReference type="PANTHER" id="PTHR30409">
    <property type="entry name" value="CARBAMATE KINASE"/>
    <property type="match status" value="1"/>
</dbReference>
<dbReference type="GO" id="GO:0008804">
    <property type="term" value="F:carbamate kinase activity"/>
    <property type="evidence" value="ECO:0007669"/>
    <property type="project" value="InterPro"/>
</dbReference>
<evidence type="ECO:0000256" key="4">
    <source>
        <dbReference type="ARBA" id="ARBA00022777"/>
    </source>
</evidence>
<keyword evidence="4 7" id="KW-0418">Kinase</keyword>
<evidence type="ECO:0000256" key="3">
    <source>
        <dbReference type="ARBA" id="ARBA00022741"/>
    </source>
</evidence>
<evidence type="ECO:0000313" key="8">
    <source>
        <dbReference type="Proteomes" id="UP000199323"/>
    </source>
</evidence>
<gene>
    <name evidence="7" type="ORF">SAMN05216251_111161</name>
</gene>
<dbReference type="OrthoDB" id="9766717at2"/>
<evidence type="ECO:0000313" key="7">
    <source>
        <dbReference type="EMBL" id="SFF31816.1"/>
    </source>
</evidence>
<evidence type="ECO:0000259" key="6">
    <source>
        <dbReference type="Pfam" id="PF00696"/>
    </source>
</evidence>
<dbReference type="AlphaFoldDB" id="A0A1I2HSW7"/>
<reference evidence="7 8" key="1">
    <citation type="submission" date="2016-10" db="EMBL/GenBank/DDBJ databases">
        <authorList>
            <person name="de Groot N.N."/>
        </authorList>
    </citation>
    <scope>NUCLEOTIDE SEQUENCE [LARGE SCALE GENOMIC DNA]</scope>
    <source>
        <strain evidence="7 8">CGMCC 4.3510</strain>
    </source>
</reference>
<dbReference type="InterPro" id="IPR003964">
    <property type="entry name" value="Carb_kinase"/>
</dbReference>
<dbReference type="Gene3D" id="3.40.1160.10">
    <property type="entry name" value="Acetylglutamate kinase-like"/>
    <property type="match status" value="1"/>
</dbReference>
<dbReference type="Pfam" id="PF00696">
    <property type="entry name" value="AA_kinase"/>
    <property type="match status" value="1"/>
</dbReference>
<keyword evidence="3" id="KW-0547">Nucleotide-binding</keyword>
<dbReference type="Proteomes" id="UP000199323">
    <property type="component" value="Unassembled WGS sequence"/>
</dbReference>
<dbReference type="PRINTS" id="PR00474">
    <property type="entry name" value="GLU5KINASE"/>
</dbReference>
<dbReference type="InterPro" id="IPR036393">
    <property type="entry name" value="AceGlu_kinase-like_sf"/>
</dbReference>
<dbReference type="InterPro" id="IPR001057">
    <property type="entry name" value="Glu/AcGlu_kinase"/>
</dbReference>
<dbReference type="STRING" id="380248.SAMN05216251_111161"/>